<reference evidence="2" key="1">
    <citation type="submission" date="2017-06" db="EMBL/GenBank/DDBJ databases">
        <authorList>
            <person name="Varghese N."/>
            <person name="Submissions S."/>
        </authorList>
    </citation>
    <scope>NUCLEOTIDE SEQUENCE [LARGE SCALE GENOMIC DNA]</scope>
    <source>
        <strain evidence="2">JCM 23211</strain>
    </source>
</reference>
<evidence type="ECO:0000313" key="2">
    <source>
        <dbReference type="Proteomes" id="UP000198327"/>
    </source>
</evidence>
<keyword evidence="2" id="KW-1185">Reference proteome</keyword>
<organism evidence="1 2">
    <name type="scientific">Rhodococcoides kyotonense</name>
    <dbReference type="NCBI Taxonomy" id="398843"/>
    <lineage>
        <taxon>Bacteria</taxon>
        <taxon>Bacillati</taxon>
        <taxon>Actinomycetota</taxon>
        <taxon>Actinomycetes</taxon>
        <taxon>Mycobacteriales</taxon>
        <taxon>Nocardiaceae</taxon>
        <taxon>Rhodococcoides</taxon>
    </lineage>
</organism>
<evidence type="ECO:0000313" key="1">
    <source>
        <dbReference type="EMBL" id="SNT04402.1"/>
    </source>
</evidence>
<dbReference type="EMBL" id="FZOW01000008">
    <property type="protein sequence ID" value="SNT04402.1"/>
    <property type="molecule type" value="Genomic_DNA"/>
</dbReference>
<dbReference type="Proteomes" id="UP000198327">
    <property type="component" value="Unassembled WGS sequence"/>
</dbReference>
<dbReference type="InterPro" id="IPR045730">
    <property type="entry name" value="DUF6084"/>
</dbReference>
<proteinExistence type="predicted"/>
<protein>
    <submittedName>
        <fullName evidence="1">Uncharacterized protein</fullName>
    </submittedName>
</protein>
<dbReference type="RefSeq" id="WP_089247660.1">
    <property type="nucleotide sequence ID" value="NZ_FZOW01000008.1"/>
</dbReference>
<dbReference type="AlphaFoldDB" id="A0A239JFM0"/>
<accession>A0A239JFM0</accession>
<dbReference type="Pfam" id="PF19562">
    <property type="entry name" value="DUF6084"/>
    <property type="match status" value="1"/>
</dbReference>
<name>A0A239JFM0_9NOCA</name>
<dbReference type="OrthoDB" id="115056at2"/>
<gene>
    <name evidence="1" type="ORF">SAMN05421642_108194</name>
</gene>
<sequence length="212" mass="24179">MTHLSFKVLGITPETYAAVPNLIAHVRITEDTDTTIHAMAMRAQVRIEPHRRRYSETEAAALVDMFGTPERWVSTLKSFQWMQTSTLVQGFTGTCDVDVTMPCTYDFDVTASRYLHAMHDDGTIPLALLFSGTVFTNGSRRFGVEQIPWDLEAHYDLPVRVWKALVRLHYPNSGWLRLRHDTLAALARYKAEEGYLGFDEALTRLLSKTEVR</sequence>